<sequence length="501" mass="56014">MSSSDTTTPGGQTRRHVRVLIVGSGLSGLGTAIRLSQAGITDYVVVERGPDVGGTWRDNTYPGAGCDVPSHLYSYSFALNPDWSRSFSPQAEIERYLQGVADRYGVRDKHLFDCAMTATRWDDTARRWEIDTARGGFTADFVVSAAGVLAEPNLPDIKGISSFEGEIFHSARWNHQASLAGKKVAVIGTGSSAVQIIPAIAPQAQRLDVYQRTATWVMPQFNRPYLAVERLAFKRVPGLQRLIRSLIYLVREVFVLTQVKAPWTGRLLELVGRAKMWLEIRDPVTRRKVLPQHRIGCKRMLVSNKFYRTLDRPDVDLVTDGIAEVRAHSIVTEDGTEREVDAIVLATGFHVADSPTFNLYAGRDGRTASEAADAEGYQMYKGTTVANFPNMFFMLGANSGLNYTSLIYIIESQLNYVIDAITRMDAENLQTFEVKLDTQRAYNRALDPKIARTVWVGGGCNSWFLDKHGRNSALWPDFSFRYRRQVRTFDLEAYDTTAKTA</sequence>
<dbReference type="Pfam" id="PF13738">
    <property type="entry name" value="Pyr_redox_3"/>
    <property type="match status" value="1"/>
</dbReference>
<keyword evidence="1" id="KW-0560">Oxidoreductase</keyword>
<dbReference type="Gene3D" id="3.50.50.60">
    <property type="entry name" value="FAD/NAD(P)-binding domain"/>
    <property type="match status" value="2"/>
</dbReference>
<accession>A0ABV8LCV1</accession>
<proteinExistence type="predicted"/>
<reference evidence="2" key="1">
    <citation type="journal article" date="2019" name="Int. J. Syst. Evol. Microbiol.">
        <title>The Global Catalogue of Microorganisms (GCM) 10K type strain sequencing project: providing services to taxonomists for standard genome sequencing and annotation.</title>
        <authorList>
            <consortium name="The Broad Institute Genomics Platform"/>
            <consortium name="The Broad Institute Genome Sequencing Center for Infectious Disease"/>
            <person name="Wu L."/>
            <person name="Ma J."/>
        </authorList>
    </citation>
    <scope>NUCLEOTIDE SEQUENCE [LARGE SCALE GENOMIC DNA]</scope>
    <source>
        <strain evidence="2">CGMCC 4.7204</strain>
    </source>
</reference>
<dbReference type="PRINTS" id="PR00419">
    <property type="entry name" value="ADXRDTASE"/>
</dbReference>
<dbReference type="PANTHER" id="PTHR42877:SF4">
    <property type="entry name" value="FAD_NAD(P)-BINDING DOMAIN-CONTAINING PROTEIN-RELATED"/>
    <property type="match status" value="1"/>
</dbReference>
<dbReference type="Proteomes" id="UP001595767">
    <property type="component" value="Unassembled WGS sequence"/>
</dbReference>
<dbReference type="InterPro" id="IPR051209">
    <property type="entry name" value="FAD-bind_Monooxygenase_sf"/>
</dbReference>
<dbReference type="EMBL" id="JBHSBA010000015">
    <property type="protein sequence ID" value="MFC4128687.1"/>
    <property type="molecule type" value="Genomic_DNA"/>
</dbReference>
<gene>
    <name evidence="1" type="ORF">ACFOW8_27530</name>
</gene>
<protein>
    <submittedName>
        <fullName evidence="1">Flavin-containing monooxygenase</fullName>
        <ecNumber evidence="1">1.14.13.-</ecNumber>
    </submittedName>
</protein>
<dbReference type="EC" id="1.14.13.-" evidence="1"/>
<evidence type="ECO:0000313" key="1">
    <source>
        <dbReference type="EMBL" id="MFC4128687.1"/>
    </source>
</evidence>
<name>A0ABV8LCV1_9NOCA</name>
<comment type="caution">
    <text evidence="1">The sequence shown here is derived from an EMBL/GenBank/DDBJ whole genome shotgun (WGS) entry which is preliminary data.</text>
</comment>
<dbReference type="PANTHER" id="PTHR42877">
    <property type="entry name" value="L-ORNITHINE N(5)-MONOOXYGENASE-RELATED"/>
    <property type="match status" value="1"/>
</dbReference>
<keyword evidence="2" id="KW-1185">Reference proteome</keyword>
<organism evidence="1 2">
    <name type="scientific">Nocardia rhizosphaerae</name>
    <dbReference type="NCBI Taxonomy" id="1691571"/>
    <lineage>
        <taxon>Bacteria</taxon>
        <taxon>Bacillati</taxon>
        <taxon>Actinomycetota</taxon>
        <taxon>Actinomycetes</taxon>
        <taxon>Mycobacteriales</taxon>
        <taxon>Nocardiaceae</taxon>
        <taxon>Nocardia</taxon>
    </lineage>
</organism>
<dbReference type="RefSeq" id="WP_378554462.1">
    <property type="nucleotide sequence ID" value="NZ_JBHSBA010000015.1"/>
</dbReference>
<dbReference type="GO" id="GO:0004497">
    <property type="term" value="F:monooxygenase activity"/>
    <property type="evidence" value="ECO:0007669"/>
    <property type="project" value="UniProtKB-KW"/>
</dbReference>
<dbReference type="InterPro" id="IPR036188">
    <property type="entry name" value="FAD/NAD-bd_sf"/>
</dbReference>
<evidence type="ECO:0000313" key="2">
    <source>
        <dbReference type="Proteomes" id="UP001595767"/>
    </source>
</evidence>
<dbReference type="SUPFAM" id="SSF51905">
    <property type="entry name" value="FAD/NAD(P)-binding domain"/>
    <property type="match status" value="2"/>
</dbReference>
<keyword evidence="1" id="KW-0503">Monooxygenase</keyword>